<gene>
    <name evidence="2" type="ORF">ACFFK0_04945</name>
</gene>
<protein>
    <submittedName>
        <fullName evidence="2">Uncharacterized protein</fullName>
    </submittedName>
</protein>
<keyword evidence="3" id="KW-1185">Reference proteome</keyword>
<evidence type="ECO:0000313" key="2">
    <source>
        <dbReference type="EMBL" id="MFC0211807.1"/>
    </source>
</evidence>
<keyword evidence="1" id="KW-1133">Transmembrane helix</keyword>
<proteinExistence type="predicted"/>
<comment type="caution">
    <text evidence="2">The sequence shown here is derived from an EMBL/GenBank/DDBJ whole genome shotgun (WGS) entry which is preliminary data.</text>
</comment>
<keyword evidence="1" id="KW-0812">Transmembrane</keyword>
<name>A0ABV6DGQ8_9BACL</name>
<evidence type="ECO:0000256" key="1">
    <source>
        <dbReference type="SAM" id="Phobius"/>
    </source>
</evidence>
<feature type="transmembrane region" description="Helical" evidence="1">
    <location>
        <begin position="32"/>
        <end position="50"/>
    </location>
</feature>
<dbReference type="EMBL" id="JBHLWN010000022">
    <property type="protein sequence ID" value="MFC0211807.1"/>
    <property type="molecule type" value="Genomic_DNA"/>
</dbReference>
<dbReference type="RefSeq" id="WP_377468810.1">
    <property type="nucleotide sequence ID" value="NZ_JBHLWN010000022.1"/>
</dbReference>
<keyword evidence="1" id="KW-0472">Membrane</keyword>
<evidence type="ECO:0000313" key="3">
    <source>
        <dbReference type="Proteomes" id="UP001589776"/>
    </source>
</evidence>
<organism evidence="2 3">
    <name type="scientific">Paenibacillus chartarius</name>
    <dbReference type="NCBI Taxonomy" id="747481"/>
    <lineage>
        <taxon>Bacteria</taxon>
        <taxon>Bacillati</taxon>
        <taxon>Bacillota</taxon>
        <taxon>Bacilli</taxon>
        <taxon>Bacillales</taxon>
        <taxon>Paenibacillaceae</taxon>
        <taxon>Paenibacillus</taxon>
    </lineage>
</organism>
<accession>A0ABV6DGQ8</accession>
<sequence length="54" mass="6149">MLRLLQALLLVSLFALIYMVMTGTLLDEQARTQINFGMVIGVLLLILHNLHVRK</sequence>
<dbReference type="Proteomes" id="UP001589776">
    <property type="component" value="Unassembled WGS sequence"/>
</dbReference>
<reference evidence="2 3" key="1">
    <citation type="submission" date="2024-09" db="EMBL/GenBank/DDBJ databases">
        <authorList>
            <person name="Sun Q."/>
            <person name="Mori K."/>
        </authorList>
    </citation>
    <scope>NUCLEOTIDE SEQUENCE [LARGE SCALE GENOMIC DNA]</scope>
    <source>
        <strain evidence="2 3">CCM 7759</strain>
    </source>
</reference>